<reference evidence="2" key="1">
    <citation type="submission" date="2020-05" db="EMBL/GenBank/DDBJ databases">
        <authorList>
            <person name="Chiriac C."/>
            <person name="Salcher M."/>
            <person name="Ghai R."/>
            <person name="Kavagutti S V."/>
        </authorList>
    </citation>
    <scope>NUCLEOTIDE SEQUENCE</scope>
</reference>
<sequence length="129" mass="14466">MMRFIRENRGSASLEFVLLAIPLFLPIFIFMNFFAESTDTQTSLRTLAREAARTYVTSKSDEIAAEVMSQVISEGSSALGYSHSIRYWVRCSQSPCIYPNGRVAVTIVARLQNSKSIEVTAIEYVSPWA</sequence>
<feature type="transmembrane region" description="Helical" evidence="1">
    <location>
        <begin position="12"/>
        <end position="35"/>
    </location>
</feature>
<protein>
    <submittedName>
        <fullName evidence="2">Unannotated protein</fullName>
    </submittedName>
</protein>
<evidence type="ECO:0000313" key="2">
    <source>
        <dbReference type="EMBL" id="CAB4366959.1"/>
    </source>
</evidence>
<keyword evidence="1" id="KW-0812">Transmembrane</keyword>
<evidence type="ECO:0000256" key="1">
    <source>
        <dbReference type="SAM" id="Phobius"/>
    </source>
</evidence>
<organism evidence="2">
    <name type="scientific">freshwater metagenome</name>
    <dbReference type="NCBI Taxonomy" id="449393"/>
    <lineage>
        <taxon>unclassified sequences</taxon>
        <taxon>metagenomes</taxon>
        <taxon>ecological metagenomes</taxon>
    </lineage>
</organism>
<proteinExistence type="predicted"/>
<dbReference type="AlphaFoldDB" id="A0A6J6ADV0"/>
<accession>A0A6J6ADV0</accession>
<keyword evidence="1" id="KW-0472">Membrane</keyword>
<gene>
    <name evidence="2" type="ORF">UFOPK4180_00556</name>
</gene>
<name>A0A6J6ADV0_9ZZZZ</name>
<dbReference type="EMBL" id="CAESPC010000075">
    <property type="protein sequence ID" value="CAB4366959.1"/>
    <property type="molecule type" value="Genomic_DNA"/>
</dbReference>
<keyword evidence="1" id="KW-1133">Transmembrane helix</keyword>